<evidence type="ECO:0000259" key="1">
    <source>
        <dbReference type="PROSITE" id="PS51819"/>
    </source>
</evidence>
<gene>
    <name evidence="2" type="ORF">FHS90_003731</name>
</gene>
<dbReference type="Pfam" id="PF00903">
    <property type="entry name" value="Glyoxalase"/>
    <property type="match status" value="1"/>
</dbReference>
<feature type="domain" description="VOC" evidence="1">
    <location>
        <begin position="9"/>
        <end position="125"/>
    </location>
</feature>
<evidence type="ECO:0000313" key="3">
    <source>
        <dbReference type="Proteomes" id="UP000563094"/>
    </source>
</evidence>
<comment type="caution">
    <text evidence="2">The sequence shown here is derived from an EMBL/GenBank/DDBJ whole genome shotgun (WGS) entry which is preliminary data.</text>
</comment>
<dbReference type="EMBL" id="JACJIQ010000017">
    <property type="protein sequence ID" value="MBA9078997.1"/>
    <property type="molecule type" value="Genomic_DNA"/>
</dbReference>
<organism evidence="2 3">
    <name type="scientific">Rufibacter quisquiliarum</name>
    <dbReference type="NCBI Taxonomy" id="1549639"/>
    <lineage>
        <taxon>Bacteria</taxon>
        <taxon>Pseudomonadati</taxon>
        <taxon>Bacteroidota</taxon>
        <taxon>Cytophagia</taxon>
        <taxon>Cytophagales</taxon>
        <taxon>Hymenobacteraceae</taxon>
        <taxon>Rufibacter</taxon>
    </lineage>
</organism>
<name>A0A839GVV0_9BACT</name>
<dbReference type="Gene3D" id="3.30.720.120">
    <property type="match status" value="1"/>
</dbReference>
<dbReference type="PANTHER" id="PTHR34109:SF1">
    <property type="entry name" value="VOC DOMAIN-CONTAINING PROTEIN"/>
    <property type="match status" value="1"/>
</dbReference>
<dbReference type="InterPro" id="IPR004360">
    <property type="entry name" value="Glyas_Fos-R_dOase_dom"/>
</dbReference>
<keyword evidence="3" id="KW-1185">Reference proteome</keyword>
<protein>
    <submittedName>
        <fullName evidence="2">Putative glyoxalase superfamily protein PhnB</fullName>
    </submittedName>
</protein>
<evidence type="ECO:0000313" key="2">
    <source>
        <dbReference type="EMBL" id="MBA9078997.1"/>
    </source>
</evidence>
<dbReference type="InterPro" id="IPR037523">
    <property type="entry name" value="VOC_core"/>
</dbReference>
<dbReference type="RefSeq" id="WP_066836018.1">
    <property type="nucleotide sequence ID" value="NZ_JACJIQ010000017.1"/>
</dbReference>
<dbReference type="PROSITE" id="PS51819">
    <property type="entry name" value="VOC"/>
    <property type="match status" value="1"/>
</dbReference>
<dbReference type="PANTHER" id="PTHR34109">
    <property type="entry name" value="BNAUNNG04460D PROTEIN-RELATED"/>
    <property type="match status" value="1"/>
</dbReference>
<proteinExistence type="predicted"/>
<dbReference type="Gene3D" id="3.30.720.110">
    <property type="match status" value="1"/>
</dbReference>
<accession>A0A839GVV0</accession>
<sequence length="127" mass="13825">MPHVPVPEGYQTVMPYLIVPNAAQFLEFLKNVFQAEEKLKHLREDGQIMHAEVTLGGSTLMLAEASDQWSAQPAGLYLHVANADESYQKALAAGATSVMEVSDQSYGRSGGVKDPHGNTWWVVSPLA</sequence>
<dbReference type="SUPFAM" id="SSF54593">
    <property type="entry name" value="Glyoxalase/Bleomycin resistance protein/Dihydroxybiphenyl dioxygenase"/>
    <property type="match status" value="1"/>
</dbReference>
<dbReference type="CDD" id="cd07246">
    <property type="entry name" value="VOC_like"/>
    <property type="match status" value="1"/>
</dbReference>
<reference evidence="2 3" key="1">
    <citation type="submission" date="2020-08" db="EMBL/GenBank/DDBJ databases">
        <title>Genomic Encyclopedia of Type Strains, Phase IV (KMG-IV): sequencing the most valuable type-strain genomes for metagenomic binning, comparative biology and taxonomic classification.</title>
        <authorList>
            <person name="Goeker M."/>
        </authorList>
    </citation>
    <scope>NUCLEOTIDE SEQUENCE [LARGE SCALE GENOMIC DNA]</scope>
    <source>
        <strain evidence="2 3">DSM 29854</strain>
    </source>
</reference>
<dbReference type="AlphaFoldDB" id="A0A839GVV0"/>
<dbReference type="Proteomes" id="UP000563094">
    <property type="component" value="Unassembled WGS sequence"/>
</dbReference>
<dbReference type="InterPro" id="IPR029068">
    <property type="entry name" value="Glyas_Bleomycin-R_OHBP_Dase"/>
</dbReference>